<organism evidence="2 3">
    <name type="scientific">Pristionchus mayeri</name>
    <dbReference type="NCBI Taxonomy" id="1317129"/>
    <lineage>
        <taxon>Eukaryota</taxon>
        <taxon>Metazoa</taxon>
        <taxon>Ecdysozoa</taxon>
        <taxon>Nematoda</taxon>
        <taxon>Chromadorea</taxon>
        <taxon>Rhabditida</taxon>
        <taxon>Rhabditina</taxon>
        <taxon>Diplogasteromorpha</taxon>
        <taxon>Diplogasteroidea</taxon>
        <taxon>Neodiplogasteridae</taxon>
        <taxon>Pristionchus</taxon>
    </lineage>
</organism>
<feature type="non-terminal residue" evidence="2">
    <location>
        <position position="120"/>
    </location>
</feature>
<name>A0AAN5DDC5_9BILA</name>
<evidence type="ECO:0000256" key="1">
    <source>
        <dbReference type="SAM" id="MobiDB-lite"/>
    </source>
</evidence>
<dbReference type="AlphaFoldDB" id="A0AAN5DDC5"/>
<dbReference type="Proteomes" id="UP001328107">
    <property type="component" value="Unassembled WGS sequence"/>
</dbReference>
<sequence>LKMGALCSSDCHSLIHPGCPVSVACDFQACFVVFSDGTHSVDLQLGILSSAIEYPHGTFESITAIRIIRSEGHRTRSIQQCIDELVRTALTRLGDCSSSHSNREKEQKGRQQRRHLPVKA</sequence>
<proteinExistence type="predicted"/>
<comment type="caution">
    <text evidence="2">The sequence shown here is derived from an EMBL/GenBank/DDBJ whole genome shotgun (WGS) entry which is preliminary data.</text>
</comment>
<feature type="non-terminal residue" evidence="2">
    <location>
        <position position="1"/>
    </location>
</feature>
<evidence type="ECO:0000313" key="3">
    <source>
        <dbReference type="Proteomes" id="UP001328107"/>
    </source>
</evidence>
<accession>A0AAN5DDC5</accession>
<evidence type="ECO:0000313" key="2">
    <source>
        <dbReference type="EMBL" id="GMR60941.1"/>
    </source>
</evidence>
<reference evidence="3" key="1">
    <citation type="submission" date="2022-10" db="EMBL/GenBank/DDBJ databases">
        <title>Genome assembly of Pristionchus species.</title>
        <authorList>
            <person name="Yoshida K."/>
            <person name="Sommer R.J."/>
        </authorList>
    </citation>
    <scope>NUCLEOTIDE SEQUENCE [LARGE SCALE GENOMIC DNA]</scope>
    <source>
        <strain evidence="3">RS5460</strain>
    </source>
</reference>
<dbReference type="EMBL" id="BTRK01000006">
    <property type="protein sequence ID" value="GMR60941.1"/>
    <property type="molecule type" value="Genomic_DNA"/>
</dbReference>
<keyword evidence="3" id="KW-1185">Reference proteome</keyword>
<protein>
    <submittedName>
        <fullName evidence="2">Uncharacterized protein</fullName>
    </submittedName>
</protein>
<feature type="region of interest" description="Disordered" evidence="1">
    <location>
        <begin position="95"/>
        <end position="120"/>
    </location>
</feature>
<feature type="compositionally biased region" description="Basic residues" evidence="1">
    <location>
        <begin position="110"/>
        <end position="120"/>
    </location>
</feature>
<gene>
    <name evidence="2" type="ORF">PMAYCL1PPCAC_31136</name>
</gene>